<keyword evidence="2" id="KW-1185">Reference proteome</keyword>
<protein>
    <submittedName>
        <fullName evidence="1">Ubiquitin conjugation factor E4</fullName>
        <ecNumber evidence="1">2.3.2.27</ecNumber>
    </submittedName>
</protein>
<keyword evidence="1" id="KW-0808">Transferase</keyword>
<organism evidence="1 2">
    <name type="scientific">Coemansia aciculifera</name>
    <dbReference type="NCBI Taxonomy" id="417176"/>
    <lineage>
        <taxon>Eukaryota</taxon>
        <taxon>Fungi</taxon>
        <taxon>Fungi incertae sedis</taxon>
        <taxon>Zoopagomycota</taxon>
        <taxon>Kickxellomycotina</taxon>
        <taxon>Kickxellomycetes</taxon>
        <taxon>Kickxellales</taxon>
        <taxon>Kickxellaceae</taxon>
        <taxon>Coemansia</taxon>
    </lineage>
</organism>
<dbReference type="EC" id="2.3.2.27" evidence="1"/>
<comment type="caution">
    <text evidence="1">The sequence shown here is derived from an EMBL/GenBank/DDBJ whole genome shotgun (WGS) entry which is preliminary data.</text>
</comment>
<gene>
    <name evidence="1" type="primary">UFD2</name>
    <name evidence="1" type="ORF">IWW38_003787</name>
</gene>
<evidence type="ECO:0000313" key="1">
    <source>
        <dbReference type="EMBL" id="KAJ2891069.1"/>
    </source>
</evidence>
<dbReference type="Proteomes" id="UP001139981">
    <property type="component" value="Unassembled WGS sequence"/>
</dbReference>
<feature type="non-terminal residue" evidence="1">
    <location>
        <position position="1"/>
    </location>
</feature>
<dbReference type="EMBL" id="JANBVB010001107">
    <property type="protein sequence ID" value="KAJ2891069.1"/>
    <property type="molecule type" value="Genomic_DNA"/>
</dbReference>
<reference evidence="1" key="1">
    <citation type="submission" date="2022-07" db="EMBL/GenBank/DDBJ databases">
        <title>Phylogenomic reconstructions and comparative analyses of Kickxellomycotina fungi.</title>
        <authorList>
            <person name="Reynolds N.K."/>
            <person name="Stajich J.E."/>
            <person name="Barry K."/>
            <person name="Grigoriev I.V."/>
            <person name="Crous P."/>
            <person name="Smith M.E."/>
        </authorList>
    </citation>
    <scope>NUCLEOTIDE SEQUENCE</scope>
    <source>
        <strain evidence="1">CBS 190363</strain>
    </source>
</reference>
<name>A0ACC1M174_9FUNG</name>
<keyword evidence="1" id="KW-0012">Acyltransferase</keyword>
<sequence length="878" mass="98181">DGLPDVLAPVVGELGLRALVRSNRSLLQPGFRSLLEALETLTAPRDLAQAFAHMASFDPEECSGRRMQTGTALGAFLAFSAFPSTDASIVQTYYADAPERSSLDCDALHAGLRNTVQFMQAALFRVCDRLVRAGAEERSLFTGFTLHVLATNVQRSGMQADATKIVDDGFADNLAAVWLRLSEPFTNDAQLRRIDRVDAEWPTTHAMLHSAESTEAQQQIATFWRELTRINADQQLVDACIERRRGSGQSAAAAGFIADCFFTTAAALHLGPLSTIAQYLEKLSSLARFKREIARIQASPELLPPAQRATLPVAIQRWTAQLADMKREKIALEAQILDPRRLSNILVFYRFAMCFLLRMVDAGFPNAGSFKMPAEAEVPEAWAMLPQFIVEDVIEFVVFLTTHSPDTLIDSTAQVGGNGQLRTFDDVLPLFAVVFLARPGYIRSPHLKSKLVDVLHMLTYRDPREDDDYVDTLGGNTKGLVRLHPAIDRFQQSLDNNSIARSYLVPALLRLYVDIEHTGSHSQFYEKFNVRYHIARTLRSLWARGQSYVEATRRFFMLQQKQQESAEQSTTTGSLRKDQQVIEEFVARLMTDTTYLLDESLSKLAVIRDIEKRQADAGNGESGGESAEQMEETTQRLQEAERMARSFVSLAHETVHMLAYLSKLVPGPFQAGEVVDRLASMLNYNLKQLAGPKCSNLRVRDMKQRFSFNPRVLLSEITSVYLHLGMSSTTAPAVDKFVAAVVNDDRSYSVSLFEEAYMILERRSLKDAQSLELLLQFAEKCRGAKVDSKVVDYLESVAPDEYLDPLLASLITDPVRLPTSGNIMDLSAIKGQLLSDPRDPFNRAPLTIDMLEPMPELKEEIKRWRAQKVAEYQASSTI</sequence>
<proteinExistence type="predicted"/>
<evidence type="ECO:0000313" key="2">
    <source>
        <dbReference type="Proteomes" id="UP001139981"/>
    </source>
</evidence>
<accession>A0ACC1M174</accession>